<name>A0ABT9VRA0_9BACI</name>
<dbReference type="InterPro" id="IPR018961">
    <property type="entry name" value="DnaJ_homolog_subfam-C_membr-28"/>
</dbReference>
<dbReference type="RefSeq" id="WP_419152560.1">
    <property type="nucleotide sequence ID" value="NZ_JAUSTR010000017.1"/>
</dbReference>
<dbReference type="EMBL" id="JAUSTR010000017">
    <property type="protein sequence ID" value="MDQ0163496.1"/>
    <property type="molecule type" value="Genomic_DNA"/>
</dbReference>
<sequence>MDFFTLLAEERIKKAYEEGEFKKLPGMGKPLKLDDFSHVPEELRMGYRMLKNANMLDEEVELKKEMMRIEDLIRTCYDQEEREKLKEEWTEKQLKLDRIFEKRKGLNTPASAFYKEKVYEKLLKRS</sequence>
<dbReference type="InterPro" id="IPR052573">
    <property type="entry name" value="DnaJ_C_subfamily_28"/>
</dbReference>
<dbReference type="Proteomes" id="UP001225646">
    <property type="component" value="Unassembled WGS sequence"/>
</dbReference>
<reference evidence="2 3" key="1">
    <citation type="submission" date="2023-07" db="EMBL/GenBank/DDBJ databases">
        <title>Genomic Encyclopedia of Type Strains, Phase IV (KMG-IV): sequencing the most valuable type-strain genomes for metagenomic binning, comparative biology and taxonomic classification.</title>
        <authorList>
            <person name="Goeker M."/>
        </authorList>
    </citation>
    <scope>NUCLEOTIDE SEQUENCE [LARGE SCALE GENOMIC DNA]</scope>
    <source>
        <strain evidence="2 3">DSM 19092</strain>
    </source>
</reference>
<dbReference type="PANTHER" id="PTHR39158">
    <property type="entry name" value="OS08G0560600 PROTEIN"/>
    <property type="match status" value="1"/>
</dbReference>
<evidence type="ECO:0000313" key="2">
    <source>
        <dbReference type="EMBL" id="MDQ0163496.1"/>
    </source>
</evidence>
<accession>A0ABT9VRA0</accession>
<evidence type="ECO:0000313" key="3">
    <source>
        <dbReference type="Proteomes" id="UP001225646"/>
    </source>
</evidence>
<protein>
    <recommendedName>
        <fullName evidence="1">DnaJ homologue subfamily C member 28 conserved domain-containing protein</fullName>
    </recommendedName>
</protein>
<evidence type="ECO:0000259" key="1">
    <source>
        <dbReference type="Pfam" id="PF09350"/>
    </source>
</evidence>
<dbReference type="PANTHER" id="PTHR39158:SF1">
    <property type="entry name" value="DNAJ HOMOLOG SUBFAMILY C MEMBER 28"/>
    <property type="match status" value="1"/>
</dbReference>
<proteinExistence type="predicted"/>
<dbReference type="Pfam" id="PF09350">
    <property type="entry name" value="DJC28_CD"/>
    <property type="match status" value="1"/>
</dbReference>
<organism evidence="2 3">
    <name type="scientific">Aeribacillus alveayuensis</name>
    <dbReference type="NCBI Taxonomy" id="279215"/>
    <lineage>
        <taxon>Bacteria</taxon>
        <taxon>Bacillati</taxon>
        <taxon>Bacillota</taxon>
        <taxon>Bacilli</taxon>
        <taxon>Bacillales</taxon>
        <taxon>Bacillaceae</taxon>
        <taxon>Aeribacillus</taxon>
    </lineage>
</organism>
<feature type="domain" description="DnaJ homologue subfamily C member 28 conserved" evidence="1">
    <location>
        <begin position="7"/>
        <end position="74"/>
    </location>
</feature>
<gene>
    <name evidence="2" type="ORF">J2S06_002602</name>
</gene>
<keyword evidence="3" id="KW-1185">Reference proteome</keyword>
<comment type="caution">
    <text evidence="2">The sequence shown here is derived from an EMBL/GenBank/DDBJ whole genome shotgun (WGS) entry which is preliminary data.</text>
</comment>